<accession>A0A8J5CNP2</accession>
<reference evidence="2" key="1">
    <citation type="submission" date="2020-07" db="EMBL/GenBank/DDBJ databases">
        <title>The High-quality genome of the commercially important snow crab, Chionoecetes opilio.</title>
        <authorList>
            <person name="Jeong J.-H."/>
            <person name="Ryu S."/>
        </authorList>
    </citation>
    <scope>NUCLEOTIDE SEQUENCE</scope>
    <source>
        <strain evidence="2">MADBK_172401_WGS</strain>
        <tissue evidence="2">Digestive gland</tissue>
    </source>
</reference>
<comment type="caution">
    <text evidence="2">The sequence shown here is derived from an EMBL/GenBank/DDBJ whole genome shotgun (WGS) entry which is preliminary data.</text>
</comment>
<name>A0A8J5CNP2_CHIOP</name>
<proteinExistence type="predicted"/>
<gene>
    <name evidence="2" type="ORF">GWK47_008278</name>
</gene>
<evidence type="ECO:0000256" key="1">
    <source>
        <dbReference type="SAM" id="MobiDB-lite"/>
    </source>
</evidence>
<sequence>MPPKRRNNDSNTSSGTSKPAKKAKKDAGTSNSKEDQLIAGKNDSSGTSKSTKKDAGSSKRLIAVPCGDAFSLTAPAPSRNHLGQLVFEDVPDFRPNLSPKQVVQMGSFGGTYFRPIKSSVTGESYNQVWKELPDDWLKGLNVKTQIASSIYDTEVNKYKVKCGGSLDMWESSGWINKQDPYGWFMWYCRYYQGRRTEDDERQIGRWSRCAGLKGRWRQNLITKVYRAGASFDAAAVSPVVRQTLQHWGYELNKHDYDLGVKRVKK</sequence>
<dbReference type="AlphaFoldDB" id="A0A8J5CNP2"/>
<organism evidence="2 3">
    <name type="scientific">Chionoecetes opilio</name>
    <name type="common">Atlantic snow crab</name>
    <name type="synonym">Cancer opilio</name>
    <dbReference type="NCBI Taxonomy" id="41210"/>
    <lineage>
        <taxon>Eukaryota</taxon>
        <taxon>Metazoa</taxon>
        <taxon>Ecdysozoa</taxon>
        <taxon>Arthropoda</taxon>
        <taxon>Crustacea</taxon>
        <taxon>Multicrustacea</taxon>
        <taxon>Malacostraca</taxon>
        <taxon>Eumalacostraca</taxon>
        <taxon>Eucarida</taxon>
        <taxon>Decapoda</taxon>
        <taxon>Pleocyemata</taxon>
        <taxon>Brachyura</taxon>
        <taxon>Eubrachyura</taxon>
        <taxon>Majoidea</taxon>
        <taxon>Majidae</taxon>
        <taxon>Chionoecetes</taxon>
    </lineage>
</organism>
<protein>
    <submittedName>
        <fullName evidence="2">Uncharacterized protein</fullName>
    </submittedName>
</protein>
<dbReference type="PANTHER" id="PTHR37948">
    <property type="entry name" value="ZGC:113208"/>
    <property type="match status" value="1"/>
</dbReference>
<feature type="region of interest" description="Disordered" evidence="1">
    <location>
        <begin position="1"/>
        <end position="57"/>
    </location>
</feature>
<dbReference type="OrthoDB" id="4850at2759"/>
<evidence type="ECO:0000313" key="3">
    <source>
        <dbReference type="Proteomes" id="UP000770661"/>
    </source>
</evidence>
<dbReference type="EMBL" id="JACEEZ010018259">
    <property type="protein sequence ID" value="KAG0717064.1"/>
    <property type="molecule type" value="Genomic_DNA"/>
</dbReference>
<dbReference type="PANTHER" id="PTHR37948:SF1">
    <property type="entry name" value="BLL5189 PROTEIN"/>
    <property type="match status" value="1"/>
</dbReference>
<evidence type="ECO:0000313" key="2">
    <source>
        <dbReference type="EMBL" id="KAG0717064.1"/>
    </source>
</evidence>
<keyword evidence="3" id="KW-1185">Reference proteome</keyword>
<dbReference type="Proteomes" id="UP000770661">
    <property type="component" value="Unassembled WGS sequence"/>
</dbReference>